<keyword evidence="1" id="KW-0472">Membrane</keyword>
<feature type="transmembrane region" description="Helical" evidence="1">
    <location>
        <begin position="40"/>
        <end position="57"/>
    </location>
</feature>
<name>A0A3A9Z0V1_9ACTN</name>
<gene>
    <name evidence="2" type="ORF">D7223_23355</name>
</gene>
<comment type="caution">
    <text evidence="2">The sequence shown here is derived from an EMBL/GenBank/DDBJ whole genome shotgun (WGS) entry which is preliminary data.</text>
</comment>
<keyword evidence="3" id="KW-1185">Reference proteome</keyword>
<dbReference type="Proteomes" id="UP000281726">
    <property type="component" value="Unassembled WGS sequence"/>
</dbReference>
<sequence length="119" mass="12365">MIEQPRRRPPLPIVAVALTTALVAVAVLVSAMASSGSSRIIGSMTALLVLGLAYGLWRGSGRARFWASVSATASAVYAVVPHFGVDASGLFQFVVSAVFVGLLLVPASSREWFHAPSAP</sequence>
<organism evidence="2 3">
    <name type="scientific">Micromonospora endolithica</name>
    <dbReference type="NCBI Taxonomy" id="230091"/>
    <lineage>
        <taxon>Bacteria</taxon>
        <taxon>Bacillati</taxon>
        <taxon>Actinomycetota</taxon>
        <taxon>Actinomycetes</taxon>
        <taxon>Micromonosporales</taxon>
        <taxon>Micromonosporaceae</taxon>
        <taxon>Micromonospora</taxon>
    </lineage>
</organism>
<keyword evidence="1" id="KW-1133">Transmembrane helix</keyword>
<keyword evidence="1" id="KW-0812">Transmembrane</keyword>
<dbReference type="OrthoDB" id="3394225at2"/>
<proteinExistence type="predicted"/>
<evidence type="ECO:0000313" key="2">
    <source>
        <dbReference type="EMBL" id="RKN42082.1"/>
    </source>
</evidence>
<accession>A0A3A9Z0V1</accession>
<feature type="transmembrane region" description="Helical" evidence="1">
    <location>
        <begin position="89"/>
        <end position="107"/>
    </location>
</feature>
<feature type="transmembrane region" description="Helical" evidence="1">
    <location>
        <begin position="64"/>
        <end position="83"/>
    </location>
</feature>
<evidence type="ECO:0000256" key="1">
    <source>
        <dbReference type="SAM" id="Phobius"/>
    </source>
</evidence>
<dbReference type="AlphaFoldDB" id="A0A3A9Z0V1"/>
<dbReference type="EMBL" id="RBAK01000010">
    <property type="protein sequence ID" value="RKN42082.1"/>
    <property type="molecule type" value="Genomic_DNA"/>
</dbReference>
<evidence type="ECO:0000313" key="3">
    <source>
        <dbReference type="Proteomes" id="UP000281726"/>
    </source>
</evidence>
<protein>
    <submittedName>
        <fullName evidence="2">Uncharacterized protein</fullName>
    </submittedName>
</protein>
<feature type="transmembrane region" description="Helical" evidence="1">
    <location>
        <begin position="12"/>
        <end position="34"/>
    </location>
</feature>
<dbReference type="RefSeq" id="WP_120730575.1">
    <property type="nucleotide sequence ID" value="NZ_RBAK01000010.1"/>
</dbReference>
<reference evidence="2 3" key="1">
    <citation type="journal article" date="2004" name="Syst. Appl. Microbiol.">
        <title>Cryptoendolithic actinomycetes from antarctic sandstone rock samples: Micromonospora endolithica sp. nov. and two isolates related to Micromonospora coerulea Jensen 1932.</title>
        <authorList>
            <person name="Hirsch P."/>
            <person name="Mevs U."/>
            <person name="Kroppenstedt R.M."/>
            <person name="Schumann P."/>
            <person name="Stackebrandt E."/>
        </authorList>
    </citation>
    <scope>NUCLEOTIDE SEQUENCE [LARGE SCALE GENOMIC DNA]</scope>
    <source>
        <strain evidence="2 3">JCM 12677</strain>
    </source>
</reference>